<sequence>MLVPYESLAQLPSDTFDNLIKEYLISQVEDGSFSGEGEHSMERAILQCKAALKQGILVVEFSEEDESIGIRRKEDIVIQEYQQDQW</sequence>
<name>A0A9X1ZD31_9GAMM</name>
<organism evidence="2 3">
    <name type="scientific">Shewanella pneumatophori</name>
    <dbReference type="NCBI Taxonomy" id="314092"/>
    <lineage>
        <taxon>Bacteria</taxon>
        <taxon>Pseudomonadati</taxon>
        <taxon>Pseudomonadota</taxon>
        <taxon>Gammaproteobacteria</taxon>
        <taxon>Alteromonadales</taxon>
        <taxon>Shewanellaceae</taxon>
        <taxon>Shewanella</taxon>
    </lineage>
</organism>
<dbReference type="SUPFAM" id="SSF118001">
    <property type="entry name" value="YehU-like"/>
    <property type="match status" value="1"/>
</dbReference>
<evidence type="ECO:0000313" key="2">
    <source>
        <dbReference type="EMBL" id="MCL1137557.1"/>
    </source>
</evidence>
<protein>
    <submittedName>
        <fullName evidence="2">YheU family protein</fullName>
    </submittedName>
</protein>
<proteinExistence type="inferred from homology"/>
<dbReference type="EMBL" id="JAKILB010000002">
    <property type="protein sequence ID" value="MCL1137557.1"/>
    <property type="molecule type" value="Genomic_DNA"/>
</dbReference>
<dbReference type="Gene3D" id="1.10.10.610">
    <property type="entry name" value="YehU-like"/>
    <property type="match status" value="1"/>
</dbReference>
<reference evidence="2" key="1">
    <citation type="submission" date="2022-01" db="EMBL/GenBank/DDBJ databases">
        <title>Whole genome-based taxonomy of the Shewanellaceae.</title>
        <authorList>
            <person name="Martin-Rodriguez A.J."/>
        </authorList>
    </citation>
    <scope>NUCLEOTIDE SEQUENCE</scope>
    <source>
        <strain evidence="2">KCTC 23973</strain>
    </source>
</reference>
<evidence type="ECO:0000313" key="3">
    <source>
        <dbReference type="Proteomes" id="UP001139293"/>
    </source>
</evidence>
<comment type="similarity">
    <text evidence="1">Belongs to the UPF0270 family.</text>
</comment>
<evidence type="ECO:0000256" key="1">
    <source>
        <dbReference type="ARBA" id="ARBA00006450"/>
    </source>
</evidence>
<gene>
    <name evidence="2" type="ORF">L2740_03235</name>
</gene>
<accession>A0A9X1ZD31</accession>
<dbReference type="InterPro" id="IPR010648">
    <property type="entry name" value="UPF0270"/>
</dbReference>
<dbReference type="Proteomes" id="UP001139293">
    <property type="component" value="Unassembled WGS sequence"/>
</dbReference>
<dbReference type="InterPro" id="IPR036685">
    <property type="entry name" value="YehU-like_sf"/>
</dbReference>
<dbReference type="AlphaFoldDB" id="A0A9X1ZD31"/>
<keyword evidence="3" id="KW-1185">Reference proteome</keyword>
<comment type="caution">
    <text evidence="2">The sequence shown here is derived from an EMBL/GenBank/DDBJ whole genome shotgun (WGS) entry which is preliminary data.</text>
</comment>
<dbReference type="Pfam" id="PF06794">
    <property type="entry name" value="UPF0270"/>
    <property type="match status" value="1"/>
</dbReference>
<dbReference type="RefSeq" id="WP_248472539.1">
    <property type="nucleotide sequence ID" value="NZ_JAKILB010000002.1"/>
</dbReference>